<evidence type="ECO:0000313" key="1">
    <source>
        <dbReference type="EMBL" id="VFJ68615.1"/>
    </source>
</evidence>
<name>A0A450TLL3_9GAMM</name>
<protein>
    <submittedName>
        <fullName evidence="1">Uncharacterized protein</fullName>
    </submittedName>
</protein>
<proteinExistence type="predicted"/>
<accession>A0A450TLL3</accession>
<reference evidence="1" key="1">
    <citation type="submission" date="2019-02" db="EMBL/GenBank/DDBJ databases">
        <authorList>
            <person name="Gruber-Vodicka R. H."/>
            <person name="Seah K. B. B."/>
        </authorList>
    </citation>
    <scope>NUCLEOTIDE SEQUENCE</scope>
    <source>
        <strain evidence="1">BECK_DK161</strain>
    </source>
</reference>
<dbReference type="AlphaFoldDB" id="A0A450TLL3"/>
<sequence length="291" mass="33086">MFFGQALINDLSSSDEPLSVSVQLETHSYPTPMERFVTQADIGLILSYEDQFDHDFSFRRGWLLQAKRLFSSRPLHEQLLSSGYRSENRFTENSRFESQKPAQHERMRFLRDWAGCDFIRYLLYCPRPSSLDKPVRERLSAARARTLATDIFDHALGLELRDDFLSENPTIAAGVFVALLDSLPNSLLAVHTALFSGVSPFSWFIVSQLAQTHGIHRRDRIPMEDPSGSNIDNPVIEGLIRGDTNAIRRDDTLLDVVELKQVRILPAHTISIKVINGIDRPRSERLGLGDH</sequence>
<dbReference type="EMBL" id="CAADEY010000188">
    <property type="protein sequence ID" value="VFJ68615.1"/>
    <property type="molecule type" value="Genomic_DNA"/>
</dbReference>
<gene>
    <name evidence="1" type="ORF">BECKDK2373C_GA0170839_11887</name>
</gene>
<organism evidence="1">
    <name type="scientific">Candidatus Kentrum sp. DK</name>
    <dbReference type="NCBI Taxonomy" id="2126562"/>
    <lineage>
        <taxon>Bacteria</taxon>
        <taxon>Pseudomonadati</taxon>
        <taxon>Pseudomonadota</taxon>
        <taxon>Gammaproteobacteria</taxon>
        <taxon>Candidatus Kentrum</taxon>
    </lineage>
</organism>